<evidence type="ECO:0000313" key="17">
    <source>
        <dbReference type="Proteomes" id="UP000054859"/>
    </source>
</evidence>
<evidence type="ECO:0000256" key="6">
    <source>
        <dbReference type="ARBA" id="ARBA00022676"/>
    </source>
</evidence>
<dbReference type="PANTHER" id="PTHR32282:SF15">
    <property type="entry name" value="PENICILLIN-BINDING PROTEIN 1C"/>
    <property type="match status" value="1"/>
</dbReference>
<dbReference type="EC" id="2.4.99.28" evidence="10"/>
<dbReference type="AlphaFoldDB" id="A0A0W0R1C2"/>
<keyword evidence="4" id="KW-0121">Carboxypeptidase</keyword>
<feature type="domain" description="Glycosyl transferase family 51" evidence="13">
    <location>
        <begin position="54"/>
        <end position="206"/>
    </location>
</feature>
<evidence type="ECO:0000313" key="18">
    <source>
        <dbReference type="Proteomes" id="UP000281170"/>
    </source>
</evidence>
<evidence type="ECO:0000256" key="8">
    <source>
        <dbReference type="ARBA" id="ARBA00022801"/>
    </source>
</evidence>
<protein>
    <recommendedName>
        <fullName evidence="10">peptidoglycan glycosyltransferase</fullName>
        <ecNumber evidence="10">2.4.99.28</ecNumber>
    </recommendedName>
</protein>
<keyword evidence="5" id="KW-0645">Protease</keyword>
<reference evidence="16 18" key="2">
    <citation type="submission" date="2018-12" db="EMBL/GenBank/DDBJ databases">
        <authorList>
            <consortium name="Pathogen Informatics"/>
        </authorList>
    </citation>
    <scope>NUCLEOTIDE SEQUENCE [LARGE SCALE GENOMIC DNA]</scope>
    <source>
        <strain evidence="16 18">NCTC12735</strain>
        <plasmid evidence="18">8</plasmid>
    </source>
</reference>
<evidence type="ECO:0000256" key="5">
    <source>
        <dbReference type="ARBA" id="ARBA00022670"/>
    </source>
</evidence>
<dbReference type="GO" id="GO:0008955">
    <property type="term" value="F:peptidoglycan glycosyltransferase activity"/>
    <property type="evidence" value="ECO:0007669"/>
    <property type="project" value="UniProtKB-EC"/>
</dbReference>
<dbReference type="InterPro" id="IPR011815">
    <property type="entry name" value="PBP_1c"/>
</dbReference>
<evidence type="ECO:0000256" key="7">
    <source>
        <dbReference type="ARBA" id="ARBA00022679"/>
    </source>
</evidence>
<dbReference type="Proteomes" id="UP000281170">
    <property type="component" value="Plasmid 8"/>
</dbReference>
<dbReference type="RefSeq" id="WP_058463204.1">
    <property type="nucleotide sequence ID" value="NZ_LNKA01000019.1"/>
</dbReference>
<evidence type="ECO:0000256" key="10">
    <source>
        <dbReference type="ARBA" id="ARBA00044770"/>
    </source>
</evidence>
<keyword evidence="6" id="KW-0328">Glycosyltransferase</keyword>
<dbReference type="GO" id="GO:0008658">
    <property type="term" value="F:penicillin binding"/>
    <property type="evidence" value="ECO:0007669"/>
    <property type="project" value="InterPro"/>
</dbReference>
<dbReference type="InterPro" id="IPR012338">
    <property type="entry name" value="Beta-lactam/transpept-like"/>
</dbReference>
<comment type="similarity">
    <text evidence="3">In the N-terminal section; belongs to the glycosyltransferase 51 family.</text>
</comment>
<evidence type="ECO:0000256" key="11">
    <source>
        <dbReference type="ARBA" id="ARBA00049902"/>
    </source>
</evidence>
<dbReference type="InterPro" id="IPR001460">
    <property type="entry name" value="PCN-bd_Tpept"/>
</dbReference>
<dbReference type="InterPro" id="IPR023346">
    <property type="entry name" value="Lysozyme-like_dom_sf"/>
</dbReference>
<dbReference type="PANTHER" id="PTHR32282">
    <property type="entry name" value="BINDING PROTEIN TRANSPEPTIDASE, PUTATIVE-RELATED"/>
    <property type="match status" value="1"/>
</dbReference>
<evidence type="ECO:0000259" key="14">
    <source>
        <dbReference type="Pfam" id="PF06832"/>
    </source>
</evidence>
<dbReference type="InterPro" id="IPR036950">
    <property type="entry name" value="PBP_transglycosylase"/>
</dbReference>
<evidence type="ECO:0000256" key="1">
    <source>
        <dbReference type="ARBA" id="ARBA00004752"/>
    </source>
</evidence>
<dbReference type="SUPFAM" id="SSF56601">
    <property type="entry name" value="beta-lactamase/transpeptidase-like"/>
    <property type="match status" value="1"/>
</dbReference>
<dbReference type="Pfam" id="PF00912">
    <property type="entry name" value="Transgly"/>
    <property type="match status" value="1"/>
</dbReference>
<gene>
    <name evidence="15" type="primary">pbpC</name>
    <name evidence="15" type="ORF">Lade_2165</name>
    <name evidence="16" type="ORF">NCTC12735_00191</name>
</gene>
<name>A0A0W0R1C2_9GAMM</name>
<evidence type="ECO:0000256" key="3">
    <source>
        <dbReference type="ARBA" id="ARBA00007739"/>
    </source>
</evidence>
<dbReference type="NCBIfam" id="TIGR02073">
    <property type="entry name" value="PBP_1c"/>
    <property type="match status" value="1"/>
</dbReference>
<dbReference type="EMBL" id="LNKA01000019">
    <property type="protein sequence ID" value="KTC64871.1"/>
    <property type="molecule type" value="Genomic_DNA"/>
</dbReference>
<dbReference type="Proteomes" id="UP000054859">
    <property type="component" value="Unassembled WGS sequence"/>
</dbReference>
<dbReference type="SUPFAM" id="SSF53955">
    <property type="entry name" value="Lysozyme-like"/>
    <property type="match status" value="1"/>
</dbReference>
<comment type="pathway">
    <text evidence="1">Cell wall biogenesis; peptidoglycan biosynthesis.</text>
</comment>
<dbReference type="Gene3D" id="3.40.710.10">
    <property type="entry name" value="DD-peptidase/beta-lactamase superfamily"/>
    <property type="match status" value="1"/>
</dbReference>
<comment type="similarity">
    <text evidence="2">In the C-terminal section; belongs to the transpeptidase family.</text>
</comment>
<feature type="domain" description="Penicillin-binding protein transpeptidase" evidence="12">
    <location>
        <begin position="301"/>
        <end position="517"/>
    </location>
</feature>
<organism evidence="15 17">
    <name type="scientific">Legionella adelaidensis</name>
    <dbReference type="NCBI Taxonomy" id="45056"/>
    <lineage>
        <taxon>Bacteria</taxon>
        <taxon>Pseudomonadati</taxon>
        <taxon>Pseudomonadota</taxon>
        <taxon>Gammaproteobacteria</taxon>
        <taxon>Legionellales</taxon>
        <taxon>Legionellaceae</taxon>
        <taxon>Legionella</taxon>
    </lineage>
</organism>
<keyword evidence="9" id="KW-0511">Multifunctional enzyme</keyword>
<sequence>MKFFKIISLTLVGLFVSGLLILFFLPKPALLEGIPFSYAVFDKNNELLRLTISQDEKYRVFTPLQSFSPSLIEATLLQEDQYFWQHVGINPLAMAKAFWQTYVLHTRRFGASTITMQVARLRFDIQSKHWAGKLKQIIRALQLEMHYSKEEILEAYLNLAPYGGNIEGVGAASLIYFNKKVKNISLPEALTLSVIPQNPTKRVPDKMGMTSVRNKLFDRWVKLHQEDKNQTYLFKLPVQMRSPRHLPFEAPHFTNAILMDKNKPSLNAVTTLDLNLQHALEHVLQSYTRRTKNKGVSNAALMLVDRRDMEIKALIGSTNFFDPRIQGQINGTAIKRSPGSTLKPFIYALALDEGVIHPYTVLKDVSSSFSGYNPENFDYDFLGPVRAKDALILSRNIPALYLTNQLKKNTLYQLLEKAQVSELKPENYYGLALALGGAELTMRELIGLYLALVNEGQWKPIRKFVNEPLGSGVRLFSREASFLVLDMLKDTVRPDNLVFSNANFPIAWKTGTSSGFRDAWTVGAFGPYVLAVWLGNFNNQSNQALVGKDIAAPLFFEVIAAVKENTKGMPPLSLSSRGLNLTKVAVCKASGLLPTRYCPELEMTWFIPGRSPIKIDNIYREVAIDSRSGLQTCHPDKDTRFEVYEFWSTDLLKIFKQAGIQRRIPPPFMKGCIVLNPRGFAPQITSLQEGVRYIINARTQKTMEIPLSATTDADVRMVYWFINDTFLGKTAPSTPFMWNAKSGKYVVRVLDDHGLSSARDITIQLEG</sequence>
<keyword evidence="8" id="KW-0378">Hydrolase</keyword>
<geneLocation type="plasmid" evidence="16 18">
    <name>8</name>
</geneLocation>
<dbReference type="InterPro" id="IPR050396">
    <property type="entry name" value="Glycosyltr_51/Transpeptidase"/>
</dbReference>
<dbReference type="InterPro" id="IPR001264">
    <property type="entry name" value="Glyco_trans_51"/>
</dbReference>
<dbReference type="KEGG" id="ladl:NCTC12735_00191"/>
<evidence type="ECO:0000313" key="15">
    <source>
        <dbReference type="EMBL" id="KTC64871.1"/>
    </source>
</evidence>
<evidence type="ECO:0000313" key="16">
    <source>
        <dbReference type="EMBL" id="VEH82958.1"/>
    </source>
</evidence>
<dbReference type="Gene3D" id="1.10.3810.10">
    <property type="entry name" value="Biosynthetic peptidoglycan transglycosylase-like"/>
    <property type="match status" value="1"/>
</dbReference>
<comment type="catalytic activity">
    <reaction evidence="11">
        <text>[GlcNAc-(1-&gt;4)-Mur2Ac(oyl-L-Ala-gamma-D-Glu-L-Lys-D-Ala-D-Ala)](n)-di-trans,octa-cis-undecaprenyl diphosphate + beta-D-GlcNAc-(1-&gt;4)-Mur2Ac(oyl-L-Ala-gamma-D-Glu-L-Lys-D-Ala-D-Ala)-di-trans,octa-cis-undecaprenyl diphosphate = [GlcNAc-(1-&gt;4)-Mur2Ac(oyl-L-Ala-gamma-D-Glu-L-Lys-D-Ala-D-Ala)](n+1)-di-trans,octa-cis-undecaprenyl diphosphate + di-trans,octa-cis-undecaprenyl diphosphate + H(+)</text>
        <dbReference type="Rhea" id="RHEA:23708"/>
        <dbReference type="Rhea" id="RHEA-COMP:9602"/>
        <dbReference type="Rhea" id="RHEA-COMP:9603"/>
        <dbReference type="ChEBI" id="CHEBI:15378"/>
        <dbReference type="ChEBI" id="CHEBI:58405"/>
        <dbReference type="ChEBI" id="CHEBI:60033"/>
        <dbReference type="ChEBI" id="CHEBI:78435"/>
        <dbReference type="EC" id="2.4.99.28"/>
    </reaction>
</comment>
<evidence type="ECO:0000259" key="12">
    <source>
        <dbReference type="Pfam" id="PF00905"/>
    </source>
</evidence>
<dbReference type="PATRIC" id="fig|45056.6.peg.2238"/>
<feature type="domain" description="Penicillin-binding C-terminal" evidence="14">
    <location>
        <begin position="681"/>
        <end position="758"/>
    </location>
</feature>
<dbReference type="GO" id="GO:0004180">
    <property type="term" value="F:carboxypeptidase activity"/>
    <property type="evidence" value="ECO:0007669"/>
    <property type="project" value="UniProtKB-KW"/>
</dbReference>
<dbReference type="GO" id="GO:0006508">
    <property type="term" value="P:proteolysis"/>
    <property type="evidence" value="ECO:0007669"/>
    <property type="project" value="UniProtKB-KW"/>
</dbReference>
<dbReference type="STRING" id="45056.Lade_2165"/>
<proteinExistence type="inferred from homology"/>
<accession>A0A0W0R1C2</accession>
<keyword evidence="17" id="KW-1185">Reference proteome</keyword>
<keyword evidence="7" id="KW-0808">Transferase</keyword>
<reference evidence="15 17" key="1">
    <citation type="submission" date="2015-11" db="EMBL/GenBank/DDBJ databases">
        <title>Identification of large and diverse effector repertoires of 38 Legionella species.</title>
        <authorList>
            <person name="Burstein D."/>
            <person name="Amaro F."/>
            <person name="Zusman T."/>
            <person name="Lifshitz Z."/>
            <person name="Cohen O."/>
            <person name="Gilbert J.A."/>
            <person name="Pupko T."/>
            <person name="Shuman H.A."/>
            <person name="Segal G."/>
        </authorList>
    </citation>
    <scope>NUCLEOTIDE SEQUENCE [LARGE SCALE GENOMIC DNA]</scope>
    <source>
        <strain evidence="15 17">1762-AUS-E</strain>
    </source>
</reference>
<dbReference type="GO" id="GO:0009252">
    <property type="term" value="P:peptidoglycan biosynthetic process"/>
    <property type="evidence" value="ECO:0007669"/>
    <property type="project" value="UniProtKB-UniPathway"/>
</dbReference>
<dbReference type="GO" id="GO:0030288">
    <property type="term" value="C:outer membrane-bounded periplasmic space"/>
    <property type="evidence" value="ECO:0007669"/>
    <property type="project" value="TreeGrafter"/>
</dbReference>
<evidence type="ECO:0000259" key="13">
    <source>
        <dbReference type="Pfam" id="PF00912"/>
    </source>
</evidence>
<evidence type="ECO:0000256" key="4">
    <source>
        <dbReference type="ARBA" id="ARBA00022645"/>
    </source>
</evidence>
<evidence type="ECO:0000256" key="2">
    <source>
        <dbReference type="ARBA" id="ARBA00007090"/>
    </source>
</evidence>
<evidence type="ECO:0000256" key="9">
    <source>
        <dbReference type="ARBA" id="ARBA00023268"/>
    </source>
</evidence>
<dbReference type="EMBL" id="LR134417">
    <property type="protein sequence ID" value="VEH82958.1"/>
    <property type="molecule type" value="Genomic_DNA"/>
</dbReference>
<dbReference type="InterPro" id="IPR009647">
    <property type="entry name" value="PBP_C"/>
</dbReference>
<dbReference type="Pfam" id="PF00905">
    <property type="entry name" value="Transpeptidase"/>
    <property type="match status" value="1"/>
</dbReference>
<keyword evidence="16" id="KW-0614">Plasmid</keyword>
<dbReference type="Pfam" id="PF06832">
    <property type="entry name" value="BiPBP_C"/>
    <property type="match status" value="1"/>
</dbReference>
<dbReference type="UniPathway" id="UPA00219"/>